<dbReference type="GO" id="GO:0000993">
    <property type="term" value="F:RNA polymerase II complex binding"/>
    <property type="evidence" value="ECO:0007669"/>
    <property type="project" value="TreeGrafter"/>
</dbReference>
<feature type="region of interest" description="Disordered" evidence="4">
    <location>
        <begin position="487"/>
        <end position="515"/>
    </location>
</feature>
<comment type="caution">
    <text evidence="6">The sequence shown here is derived from an EMBL/GenBank/DDBJ whole genome shotgun (WGS) entry which is preliminary data.</text>
</comment>
<feature type="compositionally biased region" description="Low complexity" evidence="4">
    <location>
        <begin position="716"/>
        <end position="762"/>
    </location>
</feature>
<feature type="compositionally biased region" description="Basic and acidic residues" evidence="4">
    <location>
        <begin position="332"/>
        <end position="341"/>
    </location>
</feature>
<dbReference type="CDD" id="cd16981">
    <property type="entry name" value="CID_RPRD_like"/>
    <property type="match status" value="1"/>
</dbReference>
<feature type="compositionally biased region" description="Gly residues" evidence="4">
    <location>
        <begin position="822"/>
        <end position="834"/>
    </location>
</feature>
<keyword evidence="7" id="KW-1185">Reference proteome</keyword>
<dbReference type="Proteomes" id="UP001200034">
    <property type="component" value="Unassembled WGS sequence"/>
</dbReference>
<dbReference type="InterPro" id="IPR008942">
    <property type="entry name" value="ENTH_VHS"/>
</dbReference>
<keyword evidence="2" id="KW-0539">Nucleus</keyword>
<dbReference type="AlphaFoldDB" id="A0AAD4K6E4"/>
<reference evidence="6" key="1">
    <citation type="journal article" date="2021" name="Mol. Ecol. Resour.">
        <title>Phylogenomic analyses of the genus Drosophila reveals genomic signals of climate adaptation.</title>
        <authorList>
            <person name="Li F."/>
            <person name="Rane R.V."/>
            <person name="Luria V."/>
            <person name="Xiong Z."/>
            <person name="Chen J."/>
            <person name="Li Z."/>
            <person name="Catullo R.A."/>
            <person name="Griffin P.C."/>
            <person name="Schiffer M."/>
            <person name="Pearce S."/>
            <person name="Lee S.F."/>
            <person name="McElroy K."/>
            <person name="Stocker A."/>
            <person name="Shirriffs J."/>
            <person name="Cockerell F."/>
            <person name="Coppin C."/>
            <person name="Sgro C.M."/>
            <person name="Karger A."/>
            <person name="Cain J.W."/>
            <person name="Weber J.A."/>
            <person name="Santpere G."/>
            <person name="Kirschner M.W."/>
            <person name="Hoffmann A.A."/>
            <person name="Oakeshott J.G."/>
            <person name="Zhang G."/>
        </authorList>
    </citation>
    <scope>NUCLEOTIDE SEQUENCE</scope>
    <source>
        <strain evidence="6">BGI-SZ-2011g</strain>
    </source>
</reference>
<dbReference type="GO" id="GO:0005654">
    <property type="term" value="C:nucleoplasm"/>
    <property type="evidence" value="ECO:0007669"/>
    <property type="project" value="UniProtKB-ARBA"/>
</dbReference>
<evidence type="ECO:0000313" key="6">
    <source>
        <dbReference type="EMBL" id="KAH8378298.1"/>
    </source>
</evidence>
<feature type="compositionally biased region" description="Gly residues" evidence="4">
    <location>
        <begin position="842"/>
        <end position="853"/>
    </location>
</feature>
<dbReference type="SUPFAM" id="SSF48464">
    <property type="entry name" value="ENTH/VHS domain"/>
    <property type="match status" value="1"/>
</dbReference>
<dbReference type="GO" id="GO:0031124">
    <property type="term" value="P:mRNA 3'-end processing"/>
    <property type="evidence" value="ECO:0007669"/>
    <property type="project" value="TreeGrafter"/>
</dbReference>
<evidence type="ECO:0000256" key="3">
    <source>
        <dbReference type="ARBA" id="ARBA00034310"/>
    </source>
</evidence>
<feature type="compositionally biased region" description="Low complexity" evidence="4">
    <location>
        <begin position="627"/>
        <end position="636"/>
    </location>
</feature>
<organism evidence="6 7">
    <name type="scientific">Drosophila rubida</name>
    <dbReference type="NCBI Taxonomy" id="30044"/>
    <lineage>
        <taxon>Eukaryota</taxon>
        <taxon>Metazoa</taxon>
        <taxon>Ecdysozoa</taxon>
        <taxon>Arthropoda</taxon>
        <taxon>Hexapoda</taxon>
        <taxon>Insecta</taxon>
        <taxon>Pterygota</taxon>
        <taxon>Neoptera</taxon>
        <taxon>Endopterygota</taxon>
        <taxon>Diptera</taxon>
        <taxon>Brachycera</taxon>
        <taxon>Muscomorpha</taxon>
        <taxon>Ephydroidea</taxon>
        <taxon>Drosophilidae</taxon>
        <taxon>Drosophila</taxon>
    </lineage>
</organism>
<dbReference type="GO" id="GO:0042802">
    <property type="term" value="F:identical protein binding"/>
    <property type="evidence" value="ECO:0007669"/>
    <property type="project" value="UniProtKB-ARBA"/>
</dbReference>
<evidence type="ECO:0000259" key="5">
    <source>
        <dbReference type="PROSITE" id="PS51391"/>
    </source>
</evidence>
<evidence type="ECO:0000256" key="4">
    <source>
        <dbReference type="SAM" id="MobiDB-lite"/>
    </source>
</evidence>
<dbReference type="GO" id="GO:0001111">
    <property type="term" value="P:RNA polymerase II promoter clearance"/>
    <property type="evidence" value="ECO:0007669"/>
    <property type="project" value="UniProtKB-ARBA"/>
</dbReference>
<feature type="compositionally biased region" description="Low complexity" evidence="4">
    <location>
        <begin position="368"/>
        <end position="385"/>
    </location>
</feature>
<protein>
    <recommendedName>
        <fullName evidence="5">CID domain-containing protein</fullName>
    </recommendedName>
</protein>
<comment type="subcellular location">
    <subcellularLocation>
        <location evidence="1">Nucleus</location>
    </subcellularLocation>
</comment>
<dbReference type="Gene3D" id="6.10.250.2560">
    <property type="match status" value="1"/>
</dbReference>
<evidence type="ECO:0000256" key="2">
    <source>
        <dbReference type="ARBA" id="ARBA00023242"/>
    </source>
</evidence>
<accession>A0AAD4K6E4</accession>
<feature type="compositionally biased region" description="Basic and acidic residues" evidence="4">
    <location>
        <begin position="637"/>
        <end position="649"/>
    </location>
</feature>
<sequence>MSKASEAFDEELFETRLEALKDTQQDIQQMSNWCLQHRLNHKKIIQCWLNVFKRVRVDHRLVLFYLANDVIQYSKRKRYEFVECWATALQRATTMVRDDRVKSKILRIFQIWEQREIYNEEFLSDLSGLLNIAPPKKAAAHSDPGNEYQNTTLIAQIRECVELSETTDKSMKKLPKPPTFEIEAIKQQLKDKSHSADIEKELERCVAFINAYNKNLQNEIKCRKAVMETIEAAKKFYEHQGREVKVVASAYKSFGTRIKIVKRKLDEVIPTLSSPIPSPDINAPSPERDADLQLPDENNSPLGLNLFSGGLNGFASYLDGGQLPFDINDFKRDTGGKDRGSAIEVIGSRSDDESYTPGANYYKPDALSNSSYGSSNANGNSSSGIPGLGGGNGASDEYNPLQAQSSYAPPPVPPIFGDSSQEYAPPPPPHLGYGQPESQYTPAALNNNAMAPPPPMPASLVTGGGVDDFNNTWDMSMTWTPLDNSLNSSGASSSYNTPQSTPHSPPHFERKGSGAPIEYSEHHNAAALGAQDVDHRTVQLPPAFNFRPKSALSEEKTRQLVDIDHRNLISLTGSPGGAEKDFGGGDVDYRTAPMAKSEEGGSAIRSLGNSPPMMAPPGNYVKKTSSPHKSNASSSSESDRVDGSARYDPADMVVDMDMSDEDLDESQRDANAEQAEGELDANGALTPSRPALLETPPEFQWDSNSTFLAPPSAGNMQDMQAEAQQQQQQPPLPPQQQQQQQAWNQMQPPMPWNGNEGNNGPAGVPPPPRPPFAGGGGGSGPPFPFQPFGNSADNMGRGGRGRGSRGWSGPYRPNYQRMPGPFEGGPGPGQGPGPGARPFFQRGGGPMRAGGGRSRMRGKPWM</sequence>
<gene>
    <name evidence="6" type="ORF">KR093_010627</name>
</gene>
<feature type="domain" description="CID" evidence="5">
    <location>
        <begin position="5"/>
        <end position="134"/>
    </location>
</feature>
<dbReference type="Pfam" id="PF04818">
    <property type="entry name" value="CID"/>
    <property type="match status" value="1"/>
</dbReference>
<dbReference type="PROSITE" id="PS51391">
    <property type="entry name" value="CID"/>
    <property type="match status" value="1"/>
</dbReference>
<name>A0AAD4K6E4_9MUSC</name>
<feature type="compositionally biased region" description="Basic and acidic residues" evidence="4">
    <location>
        <begin position="578"/>
        <end position="589"/>
    </location>
</feature>
<dbReference type="Gene3D" id="1.25.40.90">
    <property type="match status" value="1"/>
</dbReference>
<feature type="region of interest" description="Disordered" evidence="4">
    <location>
        <begin position="272"/>
        <end position="297"/>
    </location>
</feature>
<dbReference type="GO" id="GO:0097550">
    <property type="term" value="C:transcription preinitiation complex"/>
    <property type="evidence" value="ECO:0007669"/>
    <property type="project" value="UniProtKB-ARBA"/>
</dbReference>
<evidence type="ECO:0000313" key="7">
    <source>
        <dbReference type="Proteomes" id="UP001200034"/>
    </source>
</evidence>
<feature type="compositionally biased region" description="Low complexity" evidence="4">
    <location>
        <begin position="487"/>
        <end position="496"/>
    </location>
</feature>
<feature type="region of interest" description="Disordered" evidence="4">
    <location>
        <begin position="572"/>
        <end position="862"/>
    </location>
</feature>
<dbReference type="PANTHER" id="PTHR12460">
    <property type="entry name" value="CYCLIN-DEPENDENT KINASE INHIBITOR-RELATED PROTEIN"/>
    <property type="match status" value="1"/>
</dbReference>
<dbReference type="SMART" id="SM00582">
    <property type="entry name" value="RPR"/>
    <property type="match status" value="1"/>
</dbReference>
<evidence type="ECO:0000256" key="1">
    <source>
        <dbReference type="ARBA" id="ARBA00004123"/>
    </source>
</evidence>
<dbReference type="EMBL" id="JAJJHW010001127">
    <property type="protein sequence ID" value="KAH8378298.1"/>
    <property type="molecule type" value="Genomic_DNA"/>
</dbReference>
<feature type="region of interest" description="Disordered" evidence="4">
    <location>
        <begin position="332"/>
        <end position="463"/>
    </location>
</feature>
<dbReference type="InterPro" id="IPR006569">
    <property type="entry name" value="CID_dom"/>
</dbReference>
<dbReference type="PANTHER" id="PTHR12460:SF40">
    <property type="entry name" value="REGULATION OF NUCLEAR PRE-MRNA DOMAIN-CONTAINING PROTEIN 2"/>
    <property type="match status" value="1"/>
</dbReference>
<proteinExistence type="inferred from homology"/>
<dbReference type="FunFam" id="1.25.40.90:FF:000007">
    <property type="entry name" value="Regulation of nuclear pre-mRNA domain-containing protein 1B"/>
    <property type="match status" value="1"/>
</dbReference>
<comment type="similarity">
    <text evidence="3">Belongs to the UPF0400 (RTT103) family.</text>
</comment>